<dbReference type="PIRSF" id="PIRSF036945">
    <property type="entry name" value="Spt5"/>
    <property type="match status" value="1"/>
</dbReference>
<dbReference type="InterPro" id="IPR008991">
    <property type="entry name" value="Translation_prot_SH3-like_sf"/>
</dbReference>
<evidence type="ECO:0000256" key="8">
    <source>
        <dbReference type="SAM" id="MobiDB-lite"/>
    </source>
</evidence>
<dbReference type="GO" id="GO:0032784">
    <property type="term" value="P:regulation of DNA-templated transcription elongation"/>
    <property type="evidence" value="ECO:0007669"/>
    <property type="project" value="InterPro"/>
</dbReference>
<feature type="compositionally biased region" description="Low complexity" evidence="8">
    <location>
        <begin position="734"/>
        <end position="758"/>
    </location>
</feature>
<feature type="domain" description="KOW" evidence="9">
    <location>
        <begin position="939"/>
        <end position="966"/>
    </location>
</feature>
<dbReference type="GO" id="GO:0005840">
    <property type="term" value="C:ribosome"/>
    <property type="evidence" value="ECO:0007669"/>
    <property type="project" value="InterPro"/>
</dbReference>
<dbReference type="Gene3D" id="2.30.30.30">
    <property type="match status" value="3"/>
</dbReference>
<dbReference type="InterPro" id="IPR017071">
    <property type="entry name" value="TF_Spt5_eukaryote"/>
</dbReference>
<name>A0A9W8EJ81_9FUNG</name>
<dbReference type="GO" id="GO:0003729">
    <property type="term" value="F:mRNA binding"/>
    <property type="evidence" value="ECO:0007669"/>
    <property type="project" value="TreeGrafter"/>
</dbReference>
<evidence type="ECO:0000259" key="9">
    <source>
        <dbReference type="SMART" id="SM00739"/>
    </source>
</evidence>
<evidence type="ECO:0000256" key="4">
    <source>
        <dbReference type="ARBA" id="ARBA00023163"/>
    </source>
</evidence>
<dbReference type="OrthoDB" id="28901at2759"/>
<dbReference type="GO" id="GO:0006357">
    <property type="term" value="P:regulation of transcription by RNA polymerase II"/>
    <property type="evidence" value="ECO:0007669"/>
    <property type="project" value="InterPro"/>
</dbReference>
<dbReference type="InterPro" id="IPR014722">
    <property type="entry name" value="Rib_uL2_dom2"/>
</dbReference>
<dbReference type="SMART" id="SM00739">
    <property type="entry name" value="KOW"/>
    <property type="match status" value="6"/>
</dbReference>
<dbReference type="AlphaFoldDB" id="A0A9W8EJ81"/>
<feature type="compositionally biased region" description="Acidic residues" evidence="8">
    <location>
        <begin position="8"/>
        <end position="21"/>
    </location>
</feature>
<dbReference type="InterPro" id="IPR005824">
    <property type="entry name" value="KOW"/>
</dbReference>
<keyword evidence="5 7" id="KW-0539">Nucleus</keyword>
<evidence type="ECO:0000256" key="3">
    <source>
        <dbReference type="ARBA" id="ARBA00020181"/>
    </source>
</evidence>
<comment type="function">
    <text evidence="6 7">The SPT4-SPT5 complex mediates both activation and inhibition of transcription elongation, and plays a role in pre-mRNA processing. This complex seems to be important for the stability of the RNA polymerase II elongation machinery on the chromatin template but not for the inherent ability of this machinery to translocate down the gene.</text>
</comment>
<dbReference type="Proteomes" id="UP001150907">
    <property type="component" value="Unassembled WGS sequence"/>
</dbReference>
<dbReference type="Pfam" id="PF11942">
    <property type="entry name" value="Spt5_N"/>
    <property type="match status" value="1"/>
</dbReference>
<dbReference type="InterPro" id="IPR041976">
    <property type="entry name" value="KOW_Spt5_3"/>
</dbReference>
<dbReference type="Pfam" id="PF23042">
    <property type="entry name" value="KOW1_SPT5"/>
    <property type="match status" value="1"/>
</dbReference>
<comment type="subcellular location">
    <subcellularLocation>
        <location evidence="1 7">Nucleus</location>
    </subcellularLocation>
</comment>
<dbReference type="InterPro" id="IPR041978">
    <property type="entry name" value="KOW_Spt5_5"/>
</dbReference>
<dbReference type="InterPro" id="IPR022581">
    <property type="entry name" value="Spt5_N"/>
</dbReference>
<dbReference type="InterPro" id="IPR036735">
    <property type="entry name" value="NGN_dom_sf"/>
</dbReference>
<keyword evidence="4 7" id="KW-0804">Transcription</keyword>
<feature type="domain" description="KOW" evidence="9">
    <location>
        <begin position="595"/>
        <end position="620"/>
    </location>
</feature>
<evidence type="ECO:0000313" key="11">
    <source>
        <dbReference type="Proteomes" id="UP001150907"/>
    </source>
</evidence>
<comment type="caution">
    <text evidence="10">The sequence shown here is derived from an EMBL/GenBank/DDBJ whole genome shotgun (WGS) entry which is preliminary data.</text>
</comment>
<evidence type="ECO:0000313" key="10">
    <source>
        <dbReference type="EMBL" id="KAJ2004010.1"/>
    </source>
</evidence>
<dbReference type="InterPro" id="IPR039659">
    <property type="entry name" value="SPT5"/>
</dbReference>
<dbReference type="InterPro" id="IPR005825">
    <property type="entry name" value="Ribosomal_uL24_CS"/>
</dbReference>
<feature type="domain" description="KOW" evidence="9">
    <location>
        <begin position="421"/>
        <end position="448"/>
    </location>
</feature>
<accession>A0A9W8EJ81</accession>
<dbReference type="InterPro" id="IPR039385">
    <property type="entry name" value="NGN_Euk"/>
</dbReference>
<dbReference type="Pfam" id="PF03439">
    <property type="entry name" value="Spt5-NGN"/>
    <property type="match status" value="1"/>
</dbReference>
<dbReference type="PANTHER" id="PTHR11125:SF7">
    <property type="entry name" value="TRANSCRIPTION ELONGATION FACTOR SPT5"/>
    <property type="match status" value="1"/>
</dbReference>
<feature type="compositionally biased region" description="Basic residues" evidence="8">
    <location>
        <begin position="59"/>
        <end position="73"/>
    </location>
</feature>
<dbReference type="Pfam" id="PF23290">
    <property type="entry name" value="KOW5_SPT5"/>
    <property type="match status" value="1"/>
</dbReference>
<evidence type="ECO:0000256" key="7">
    <source>
        <dbReference type="PIRNR" id="PIRNR036945"/>
    </source>
</evidence>
<feature type="domain" description="KOW" evidence="9">
    <location>
        <begin position="669"/>
        <end position="716"/>
    </location>
</feature>
<dbReference type="InterPro" id="IPR005100">
    <property type="entry name" value="NGN-domain"/>
</dbReference>
<feature type="compositionally biased region" description="Acidic residues" evidence="8">
    <location>
        <begin position="82"/>
        <end position="95"/>
    </location>
</feature>
<dbReference type="PANTHER" id="PTHR11125">
    <property type="entry name" value="SUPPRESSOR OF TY 5"/>
    <property type="match status" value="1"/>
</dbReference>
<dbReference type="Gene3D" id="3.30.70.940">
    <property type="entry name" value="NusG, N-terminal domain"/>
    <property type="match status" value="1"/>
</dbReference>
<dbReference type="EMBL" id="JANBQF010000181">
    <property type="protein sequence ID" value="KAJ2004010.1"/>
    <property type="molecule type" value="Genomic_DNA"/>
</dbReference>
<feature type="region of interest" description="Disordered" evidence="8">
    <location>
        <begin position="330"/>
        <end position="349"/>
    </location>
</feature>
<feature type="domain" description="KOW" evidence="9">
    <location>
        <begin position="471"/>
        <end position="498"/>
    </location>
</feature>
<feature type="region of interest" description="Disordered" evidence="8">
    <location>
        <begin position="732"/>
        <end position="868"/>
    </location>
</feature>
<evidence type="ECO:0000256" key="1">
    <source>
        <dbReference type="ARBA" id="ARBA00004123"/>
    </source>
</evidence>
<evidence type="ECO:0000256" key="6">
    <source>
        <dbReference type="ARBA" id="ARBA00024691"/>
    </source>
</evidence>
<sequence length="992" mass="103636">MANGAADLFDDQSSDNEYSEDDGAKRAAAAGRRRQYSDDEEDEDDIDEEEESAGETAKAKAKGSRRPRKRRARGSNFLDIEASVDTDEEEEEDDDGALNDFIVDNEAEVASAEKDALRHRRLAGRGPAFGGLSDDDDAGLDGEEIAARLRARYSGYGESSGGRRGAAAAMAAGDGEWVPQRLLIPGISDPHLWVCRCAAGKERDIVLAVARRVFQWRGSGGRFAGVFSAFARDGVAGHVYVEARSVADARDAVEGIAGVFASKLALVGLGDMVDVVRVRARTPRIRAGAWVRVKRGKYAGDVAQVVAVLDAADSVEVRLVPRVDYDAVGKAGGSAARDGGRPAPRLFSADDARRADPRGLASRQNEITWRGDRFVGGYLHRDVRVAALELRAKPTLDELATFAGDDGDVGALIAGDDQISGVAVGDAVDVVDGDVAGVDGVVVSIDGDVVRVAARGVAAPMAFAPSQLRKRFAAGDHVQVLAGRHAGATGLVLVAQPHLVTVHADVGGAELRVLPRDLRAASHASAPHTDTPAAVGLDVNDLVLLDGGQPAVVMRVARDALTVLDDRGETRVVPLRDVRPARGFDRAGVDCAGAPLRRGDHVREIAGTRRDGSVLQVTRFVAFVQPRAAPLFVARTRQLEAADKRGGTARTAPNRAAPVRPAVRAPFGDPLIGRPVVVTRGPYKGYIGVAKGAAAAANAVRVELHTNARVVNIARDSLAVRMPGGQTVSVADFSSQQPQRQQQSNAPPSASSAQSPSSKGWNTPANTGVASSNSWGSPAPAAASSNSWGSPAPAPSSNSWGSPAPVSSSNSWGSPAPSSAWNAPVSSASAAAGSWGSPAPVTPGALPQTPGGPSSFPQTPGSLAPHDAMQQPPAAAIAADGFFSWAVPRAVVVLGPSRQRGTVKEVAAARLQAIVRMEDGSSQVIDRASLPRLDPQPLRAEKRDRVVVIRGPRKGALGTMVGKDGSVAFFQEDAAEAWQHEPIRNLAVLDSH</sequence>
<reference evidence="10" key="1">
    <citation type="submission" date="2022-07" db="EMBL/GenBank/DDBJ databases">
        <title>Phylogenomic reconstructions and comparative analyses of Kickxellomycotina fungi.</title>
        <authorList>
            <person name="Reynolds N.K."/>
            <person name="Stajich J.E."/>
            <person name="Barry K."/>
            <person name="Grigoriev I.V."/>
            <person name="Crous P."/>
            <person name="Smith M.E."/>
        </authorList>
    </citation>
    <scope>NUCLEOTIDE SEQUENCE</scope>
    <source>
        <strain evidence="10">IMI 214461</strain>
    </source>
</reference>
<dbReference type="CDD" id="cd06081">
    <property type="entry name" value="KOW_Spt5_1"/>
    <property type="match status" value="1"/>
</dbReference>
<protein>
    <recommendedName>
        <fullName evidence="3 7">Transcription elongation factor SPT5</fullName>
    </recommendedName>
</protein>
<dbReference type="CDD" id="cd09888">
    <property type="entry name" value="NGN_Euk"/>
    <property type="match status" value="1"/>
</dbReference>
<dbReference type="GO" id="GO:0006368">
    <property type="term" value="P:transcription elongation by RNA polymerase II"/>
    <property type="evidence" value="ECO:0007669"/>
    <property type="project" value="TreeGrafter"/>
</dbReference>
<evidence type="ECO:0000256" key="2">
    <source>
        <dbReference type="ARBA" id="ARBA00006956"/>
    </source>
</evidence>
<evidence type="ECO:0000256" key="5">
    <source>
        <dbReference type="ARBA" id="ARBA00023242"/>
    </source>
</evidence>
<gene>
    <name evidence="10" type="primary">SPT5</name>
    <name evidence="10" type="ORF">H4R26_002749</name>
</gene>
<dbReference type="CDD" id="cd06083">
    <property type="entry name" value="KOW_Spt5_3"/>
    <property type="match status" value="1"/>
</dbReference>
<feature type="domain" description="KOW" evidence="9">
    <location>
        <begin position="284"/>
        <end position="311"/>
    </location>
</feature>
<keyword evidence="11" id="KW-1185">Reference proteome</keyword>
<feature type="compositionally biased region" description="Polar residues" evidence="8">
    <location>
        <begin position="759"/>
        <end position="769"/>
    </location>
</feature>
<comment type="similarity">
    <text evidence="2 7">Belongs to the SPT5 family.</text>
</comment>
<feature type="compositionally biased region" description="Acidic residues" evidence="8">
    <location>
        <begin position="38"/>
        <end position="53"/>
    </location>
</feature>
<dbReference type="SUPFAM" id="SSF50104">
    <property type="entry name" value="Translation proteins SH3-like domain"/>
    <property type="match status" value="1"/>
</dbReference>
<organism evidence="10 11">
    <name type="scientific">Coemansia thaxteri</name>
    <dbReference type="NCBI Taxonomy" id="2663907"/>
    <lineage>
        <taxon>Eukaryota</taxon>
        <taxon>Fungi</taxon>
        <taxon>Fungi incertae sedis</taxon>
        <taxon>Zoopagomycota</taxon>
        <taxon>Kickxellomycotina</taxon>
        <taxon>Kickxellomycetes</taxon>
        <taxon>Kickxellales</taxon>
        <taxon>Kickxellaceae</taxon>
        <taxon>Coemansia</taxon>
    </lineage>
</organism>
<dbReference type="Pfam" id="PF23284">
    <property type="entry name" value="KOW2_Spt5"/>
    <property type="match status" value="1"/>
</dbReference>
<feature type="compositionally biased region" description="Polar residues" evidence="8">
    <location>
        <begin position="851"/>
        <end position="861"/>
    </location>
</feature>
<feature type="region of interest" description="Disordered" evidence="8">
    <location>
        <begin position="1"/>
        <end position="95"/>
    </location>
</feature>
<dbReference type="InterPro" id="IPR041973">
    <property type="entry name" value="KOW_Spt5_1"/>
</dbReference>
<proteinExistence type="inferred from homology"/>
<dbReference type="PROSITE" id="PS01108">
    <property type="entry name" value="RIBOSOMAL_L24"/>
    <property type="match status" value="1"/>
</dbReference>
<dbReference type="InterPro" id="IPR041975">
    <property type="entry name" value="KOW_Spt5_2"/>
</dbReference>
<dbReference type="GO" id="GO:0032044">
    <property type="term" value="C:DSIF complex"/>
    <property type="evidence" value="ECO:0007669"/>
    <property type="project" value="TreeGrafter"/>
</dbReference>
<dbReference type="GO" id="GO:0003735">
    <property type="term" value="F:structural constituent of ribosome"/>
    <property type="evidence" value="ECO:0007669"/>
    <property type="project" value="InterPro"/>
</dbReference>
<keyword evidence="10" id="KW-0648">Protein biosynthesis</keyword>
<dbReference type="GO" id="GO:0003746">
    <property type="term" value="F:translation elongation factor activity"/>
    <property type="evidence" value="ECO:0007669"/>
    <property type="project" value="UniProtKB-KW"/>
</dbReference>
<feature type="compositionally biased region" description="Low complexity" evidence="8">
    <location>
        <begin position="770"/>
        <end position="839"/>
    </location>
</feature>
<keyword evidence="10" id="KW-0251">Elongation factor</keyword>